<protein>
    <recommendedName>
        <fullName evidence="2">Helix-turn-helix domain-containing protein</fullName>
    </recommendedName>
</protein>
<gene>
    <name evidence="3" type="ORF">CK621_11570</name>
</gene>
<dbReference type="RefSeq" id="WP_095552530.1">
    <property type="nucleotide sequence ID" value="NZ_NSJE01000021.1"/>
</dbReference>
<accession>A0A2A2ATP9</accession>
<organism evidence="3 4">
    <name type="scientific">Vandammella animalimorsus</name>
    <dbReference type="NCBI Taxonomy" id="2029117"/>
    <lineage>
        <taxon>Bacteria</taxon>
        <taxon>Pseudomonadati</taxon>
        <taxon>Pseudomonadota</taxon>
        <taxon>Betaproteobacteria</taxon>
        <taxon>Burkholderiales</taxon>
        <taxon>Comamonadaceae</taxon>
        <taxon>Vandammella</taxon>
    </lineage>
</organism>
<reference evidence="3 4" key="1">
    <citation type="submission" date="2017-08" db="EMBL/GenBank/DDBJ databases">
        <title>WGS of Clinical strains of the CDC Group NO-1 linked to zoonotic infections in humans.</title>
        <authorList>
            <person name="Bernier A.-M."/>
            <person name="Bernard K."/>
        </authorList>
    </citation>
    <scope>NUCLEOTIDE SEQUENCE [LARGE SCALE GENOMIC DNA]</scope>
    <source>
        <strain evidence="3 4">NML120219</strain>
    </source>
</reference>
<dbReference type="Proteomes" id="UP000218439">
    <property type="component" value="Unassembled WGS sequence"/>
</dbReference>
<evidence type="ECO:0000259" key="2">
    <source>
        <dbReference type="Pfam" id="PF12728"/>
    </source>
</evidence>
<evidence type="ECO:0000256" key="1">
    <source>
        <dbReference type="SAM" id="MobiDB-lite"/>
    </source>
</evidence>
<feature type="region of interest" description="Disordered" evidence="1">
    <location>
        <begin position="55"/>
        <end position="82"/>
    </location>
</feature>
<comment type="caution">
    <text evidence="3">The sequence shown here is derived from an EMBL/GenBank/DDBJ whole genome shotgun (WGS) entry which is preliminary data.</text>
</comment>
<dbReference type="AlphaFoldDB" id="A0A2A2ATP9"/>
<dbReference type="Pfam" id="PF12728">
    <property type="entry name" value="HTH_17"/>
    <property type="match status" value="1"/>
</dbReference>
<proteinExistence type="predicted"/>
<feature type="compositionally biased region" description="Pro residues" evidence="1">
    <location>
        <begin position="72"/>
        <end position="81"/>
    </location>
</feature>
<feature type="domain" description="Helix-turn-helix" evidence="2">
    <location>
        <begin position="10"/>
        <end position="52"/>
    </location>
</feature>
<evidence type="ECO:0000313" key="3">
    <source>
        <dbReference type="EMBL" id="PAT41960.1"/>
    </source>
</evidence>
<dbReference type="InterPro" id="IPR009061">
    <property type="entry name" value="DNA-bd_dom_put_sf"/>
</dbReference>
<sequence>MQTEPAFNENELAQRWNISPKTLQRWRSEGVGPPYLKLSRAIRYPVSEIVNYEQASHHGLPNDAPLPSLIADPPPAEPSAPEPKKYYLKEAFALIAQYGSLEAAEAALTEANDETQD</sequence>
<dbReference type="EMBL" id="NSJE01000021">
    <property type="protein sequence ID" value="PAT41960.1"/>
    <property type="molecule type" value="Genomic_DNA"/>
</dbReference>
<evidence type="ECO:0000313" key="4">
    <source>
        <dbReference type="Proteomes" id="UP000218439"/>
    </source>
</evidence>
<name>A0A2A2ATP9_9BURK</name>
<dbReference type="SUPFAM" id="SSF46955">
    <property type="entry name" value="Putative DNA-binding domain"/>
    <property type="match status" value="1"/>
</dbReference>
<dbReference type="InterPro" id="IPR041657">
    <property type="entry name" value="HTH_17"/>
</dbReference>